<dbReference type="GO" id="GO:0006935">
    <property type="term" value="P:chemotaxis"/>
    <property type="evidence" value="ECO:0007669"/>
    <property type="project" value="UniProtKB-ARBA"/>
</dbReference>
<dbReference type="OrthoDB" id="5675566at2"/>
<dbReference type="SUPFAM" id="SSF55785">
    <property type="entry name" value="PYP-like sensor domain (PAS domain)"/>
    <property type="match status" value="1"/>
</dbReference>
<evidence type="ECO:0000256" key="5">
    <source>
        <dbReference type="SAM" id="Phobius"/>
    </source>
</evidence>
<dbReference type="Gene3D" id="1.10.287.950">
    <property type="entry name" value="Methyl-accepting chemotaxis protein"/>
    <property type="match status" value="1"/>
</dbReference>
<dbReference type="GO" id="GO:0007165">
    <property type="term" value="P:signal transduction"/>
    <property type="evidence" value="ECO:0007669"/>
    <property type="project" value="UniProtKB-KW"/>
</dbReference>
<comment type="subcellular location">
    <subcellularLocation>
        <location evidence="1">Membrane</location>
    </subcellularLocation>
</comment>
<dbReference type="Proteomes" id="UP000290244">
    <property type="component" value="Chromosome"/>
</dbReference>
<keyword evidence="4" id="KW-0175">Coiled coil</keyword>
<accession>A0A4P6P204</accession>
<dbReference type="GO" id="GO:0016020">
    <property type="term" value="C:membrane"/>
    <property type="evidence" value="ECO:0007669"/>
    <property type="project" value="UniProtKB-SubCell"/>
</dbReference>
<evidence type="ECO:0000256" key="3">
    <source>
        <dbReference type="PROSITE-ProRule" id="PRU00284"/>
    </source>
</evidence>
<keyword evidence="5" id="KW-0472">Membrane</keyword>
<dbReference type="Pfam" id="PF00015">
    <property type="entry name" value="MCPsignal"/>
    <property type="match status" value="1"/>
</dbReference>
<dbReference type="PANTHER" id="PTHR32089:SF52">
    <property type="entry name" value="CHEMOTAXIS SIGNAL TRANSDUCTION SYSTEM METHYL ACCEPTING SENSORY TRANSDUCER WITH PAS SENSORY DOMAIN"/>
    <property type="match status" value="1"/>
</dbReference>
<reference evidence="8 9" key="1">
    <citation type="submission" date="2018-12" db="EMBL/GenBank/DDBJ databases">
        <title>Complete genome of Litorilituus sediminis.</title>
        <authorList>
            <person name="Liu A."/>
            <person name="Rong J."/>
        </authorList>
    </citation>
    <scope>NUCLEOTIDE SEQUENCE [LARGE SCALE GENOMIC DNA]</scope>
    <source>
        <strain evidence="8 9">JCM 17549</strain>
    </source>
</reference>
<evidence type="ECO:0000259" key="7">
    <source>
        <dbReference type="PROSITE" id="PS50112"/>
    </source>
</evidence>
<keyword evidence="2 3" id="KW-0807">Transducer</keyword>
<dbReference type="EMBL" id="CP034759">
    <property type="protein sequence ID" value="QBG35074.1"/>
    <property type="molecule type" value="Genomic_DNA"/>
</dbReference>
<dbReference type="InterPro" id="IPR004089">
    <property type="entry name" value="MCPsignal_dom"/>
</dbReference>
<dbReference type="Pfam" id="PF08447">
    <property type="entry name" value="PAS_3"/>
    <property type="match status" value="1"/>
</dbReference>
<evidence type="ECO:0000259" key="6">
    <source>
        <dbReference type="PROSITE" id="PS50111"/>
    </source>
</evidence>
<dbReference type="NCBIfam" id="TIGR00229">
    <property type="entry name" value="sensory_box"/>
    <property type="match status" value="1"/>
</dbReference>
<dbReference type="InterPro" id="IPR000014">
    <property type="entry name" value="PAS"/>
</dbReference>
<feature type="domain" description="Methyl-accepting transducer" evidence="6">
    <location>
        <begin position="248"/>
        <end position="484"/>
    </location>
</feature>
<dbReference type="Gene3D" id="3.30.450.20">
    <property type="entry name" value="PAS domain"/>
    <property type="match status" value="1"/>
</dbReference>
<dbReference type="InterPro" id="IPR001610">
    <property type="entry name" value="PAC"/>
</dbReference>
<evidence type="ECO:0000313" key="8">
    <source>
        <dbReference type="EMBL" id="QBG35074.1"/>
    </source>
</evidence>
<organism evidence="8 9">
    <name type="scientific">Litorilituus sediminis</name>
    <dbReference type="NCBI Taxonomy" id="718192"/>
    <lineage>
        <taxon>Bacteria</taxon>
        <taxon>Pseudomonadati</taxon>
        <taxon>Pseudomonadota</taxon>
        <taxon>Gammaproteobacteria</taxon>
        <taxon>Alteromonadales</taxon>
        <taxon>Colwelliaceae</taxon>
        <taxon>Litorilituus</taxon>
    </lineage>
</organism>
<keyword evidence="9" id="KW-1185">Reference proteome</keyword>
<proteinExistence type="predicted"/>
<gene>
    <name evidence="8" type="ORF">EMK97_04710</name>
</gene>
<dbReference type="SMART" id="SM00283">
    <property type="entry name" value="MA"/>
    <property type="match status" value="1"/>
</dbReference>
<dbReference type="KEGG" id="lsd:EMK97_04710"/>
<protein>
    <submittedName>
        <fullName evidence="8">PAS domain S-box protein</fullName>
    </submittedName>
</protein>
<dbReference type="AlphaFoldDB" id="A0A4P6P204"/>
<evidence type="ECO:0000256" key="2">
    <source>
        <dbReference type="ARBA" id="ARBA00023224"/>
    </source>
</evidence>
<feature type="domain" description="PAS" evidence="7">
    <location>
        <begin position="26"/>
        <end position="81"/>
    </location>
</feature>
<feature type="transmembrane region" description="Helical" evidence="5">
    <location>
        <begin position="152"/>
        <end position="170"/>
    </location>
</feature>
<dbReference type="CDD" id="cd00130">
    <property type="entry name" value="PAS"/>
    <property type="match status" value="1"/>
</dbReference>
<dbReference type="InterPro" id="IPR013655">
    <property type="entry name" value="PAS_fold_3"/>
</dbReference>
<dbReference type="PROSITE" id="PS50112">
    <property type="entry name" value="PAS"/>
    <property type="match status" value="1"/>
</dbReference>
<evidence type="ECO:0000256" key="1">
    <source>
        <dbReference type="ARBA" id="ARBA00004370"/>
    </source>
</evidence>
<keyword evidence="5" id="KW-1133">Transmembrane helix</keyword>
<dbReference type="PROSITE" id="PS50111">
    <property type="entry name" value="CHEMOTAXIS_TRANSDUC_2"/>
    <property type="match status" value="1"/>
</dbReference>
<feature type="coiled-coil region" evidence="4">
    <location>
        <begin position="493"/>
        <end position="520"/>
    </location>
</feature>
<dbReference type="InterPro" id="IPR035965">
    <property type="entry name" value="PAS-like_dom_sf"/>
</dbReference>
<dbReference type="SMART" id="SM00086">
    <property type="entry name" value="PAC"/>
    <property type="match status" value="1"/>
</dbReference>
<dbReference type="SUPFAM" id="SSF58104">
    <property type="entry name" value="Methyl-accepting chemotaxis protein (MCP) signaling domain"/>
    <property type="match status" value="1"/>
</dbReference>
<name>A0A4P6P204_9GAMM</name>
<evidence type="ECO:0000313" key="9">
    <source>
        <dbReference type="Proteomes" id="UP000290244"/>
    </source>
</evidence>
<keyword evidence="5" id="KW-0812">Transmembrane</keyword>
<dbReference type="SMART" id="SM00091">
    <property type="entry name" value="PAS"/>
    <property type="match status" value="1"/>
</dbReference>
<sequence>MGWLMARRGQELIDEEVFFDESEQLVSITDTRGVITYANDVFCKVAGYSKEELLRKNHNIVRHPDMPKAAFQDLWRELEAGNHWQGVVKNLCKDGRYYWVNAYVTPMYQNGVLTGYQSVRVKPSDELKQKAEAVYQAINQGKRSLTEQQTFWAKKSLALAGVFTLLFSLYSLGGLAWLAVGLVAVMAVFIGLYDELVVLPRYSNKEKTKYTSICRLVYTDGGAQSILEFRESLYQARIRTILGRMNDSLNVISHVIADLNYAIEETREKIHFQNHETTQIATSMNEMTTTIANVSDNVSQSAQGVEKVSAQCDKSKVLISASVNKLTSLQESVASAHQASIDLVDIVSSINDKMTEIQGIADQTNLLALNAAIEAARAGEQGRGFAVVADEVRSLSGRTHTVSEGINDSVKMVTDKLADVAKLMADNIETSKACTESGTEVYQSSDDINEQMLSISDLTTQVSSATQQQSVVSEEINKNVQRVADLAQSLVDSETLSRTIDKLNQESVNLTELADNFDTKK</sequence>
<dbReference type="PANTHER" id="PTHR32089">
    <property type="entry name" value="METHYL-ACCEPTING CHEMOTAXIS PROTEIN MCPB"/>
    <property type="match status" value="1"/>
</dbReference>
<evidence type="ECO:0000256" key="4">
    <source>
        <dbReference type="SAM" id="Coils"/>
    </source>
</evidence>